<dbReference type="EMBL" id="DVNG01000085">
    <property type="protein sequence ID" value="HIU50505.1"/>
    <property type="molecule type" value="Genomic_DNA"/>
</dbReference>
<evidence type="ECO:0000256" key="1">
    <source>
        <dbReference type="ARBA" id="ARBA00022722"/>
    </source>
</evidence>
<keyword evidence="4" id="KW-1133">Transmembrane helix</keyword>
<evidence type="ECO:0000313" key="6">
    <source>
        <dbReference type="EMBL" id="HIU50505.1"/>
    </source>
</evidence>
<feature type="transmembrane region" description="Helical" evidence="4">
    <location>
        <begin position="12"/>
        <end position="29"/>
    </location>
</feature>
<comment type="caution">
    <text evidence="6">The sequence shown here is derived from an EMBL/GenBank/DDBJ whole genome shotgun (WGS) entry which is preliminary data.</text>
</comment>
<evidence type="ECO:0000313" key="7">
    <source>
        <dbReference type="Proteomes" id="UP000824118"/>
    </source>
</evidence>
<evidence type="ECO:0000259" key="5">
    <source>
        <dbReference type="PROSITE" id="PS50830"/>
    </source>
</evidence>
<reference evidence="6" key="2">
    <citation type="journal article" date="2021" name="PeerJ">
        <title>Extensive microbial diversity within the chicken gut microbiome revealed by metagenomics and culture.</title>
        <authorList>
            <person name="Gilroy R."/>
            <person name="Ravi A."/>
            <person name="Getino M."/>
            <person name="Pursley I."/>
            <person name="Horton D.L."/>
            <person name="Alikhan N.F."/>
            <person name="Baker D."/>
            <person name="Gharbi K."/>
            <person name="Hall N."/>
            <person name="Watson M."/>
            <person name="Adriaenssens E.M."/>
            <person name="Foster-Nyarko E."/>
            <person name="Jarju S."/>
            <person name="Secka A."/>
            <person name="Antonio M."/>
            <person name="Oren A."/>
            <person name="Chaudhuri R.R."/>
            <person name="La Ragione R."/>
            <person name="Hildebrand F."/>
            <person name="Pallen M.J."/>
        </authorList>
    </citation>
    <scope>NUCLEOTIDE SEQUENCE</scope>
    <source>
        <strain evidence="6">ChiGjej1B1-1684</strain>
    </source>
</reference>
<keyword evidence="1" id="KW-0540">Nuclease</keyword>
<gene>
    <name evidence="6" type="ORF">IAD22_05780</name>
</gene>
<dbReference type="PROSITE" id="PS50830">
    <property type="entry name" value="TNASE_3"/>
    <property type="match status" value="1"/>
</dbReference>
<dbReference type="InterPro" id="IPR016071">
    <property type="entry name" value="Staphylococal_nuclease_OB-fold"/>
</dbReference>
<dbReference type="SMART" id="SM00318">
    <property type="entry name" value="SNc"/>
    <property type="match status" value="1"/>
</dbReference>
<reference evidence="6" key="1">
    <citation type="submission" date="2020-10" db="EMBL/GenBank/DDBJ databases">
        <authorList>
            <person name="Gilroy R."/>
        </authorList>
    </citation>
    <scope>NUCLEOTIDE SEQUENCE</scope>
    <source>
        <strain evidence="6">ChiGjej1B1-1684</strain>
    </source>
</reference>
<proteinExistence type="predicted"/>
<dbReference type="AlphaFoldDB" id="A0A9D1LYR2"/>
<dbReference type="SUPFAM" id="SSF50199">
    <property type="entry name" value="Staphylococcal nuclease"/>
    <property type="match status" value="1"/>
</dbReference>
<sequence length="194" mass="21846">MENNKFAKGRIAAVVVIAVCAVFLVFFLSKGNSEDFNFLDSLFSDVTENGFKVTKVIDGDTIIVDFHDEETTIKLIGIDAPEAVSEEKSCPYGEISKEYLKNRLEGEYVDIEYDNDTTDSSGRNLAYIYIGNEMLNETLVKNGYAVFSPSTEDTNRYNNRLIEAQKYAQENKLGMWSNEVSDYDTGNMKNSSKI</sequence>
<feature type="domain" description="TNase-like" evidence="5">
    <location>
        <begin position="47"/>
        <end position="178"/>
    </location>
</feature>
<dbReference type="GO" id="GO:0004519">
    <property type="term" value="F:endonuclease activity"/>
    <property type="evidence" value="ECO:0007669"/>
    <property type="project" value="UniProtKB-KW"/>
</dbReference>
<dbReference type="PANTHER" id="PTHR12302:SF3">
    <property type="entry name" value="SERINE_THREONINE-PROTEIN KINASE 31"/>
    <property type="match status" value="1"/>
</dbReference>
<keyword evidence="3" id="KW-0378">Hydrolase</keyword>
<keyword evidence="4" id="KW-0472">Membrane</keyword>
<protein>
    <submittedName>
        <fullName evidence="6">Thermonuclease family protein</fullName>
    </submittedName>
</protein>
<dbReference type="Gene3D" id="2.40.50.90">
    <property type="match status" value="1"/>
</dbReference>
<evidence type="ECO:0000256" key="4">
    <source>
        <dbReference type="SAM" id="Phobius"/>
    </source>
</evidence>
<dbReference type="PANTHER" id="PTHR12302">
    <property type="entry name" value="EBNA2 BINDING PROTEIN P100"/>
    <property type="match status" value="1"/>
</dbReference>
<organism evidence="6 7">
    <name type="scientific">Candidatus Limousia pullorum</name>
    <dbReference type="NCBI Taxonomy" id="2840860"/>
    <lineage>
        <taxon>Bacteria</taxon>
        <taxon>Bacillati</taxon>
        <taxon>Bacillota</taxon>
        <taxon>Clostridia</taxon>
        <taxon>Eubacteriales</taxon>
        <taxon>Oscillospiraceae</taxon>
        <taxon>Oscillospiraceae incertae sedis</taxon>
        <taxon>Candidatus Limousia</taxon>
    </lineage>
</organism>
<evidence type="ECO:0000256" key="3">
    <source>
        <dbReference type="ARBA" id="ARBA00022801"/>
    </source>
</evidence>
<accession>A0A9D1LYR2</accession>
<keyword evidence="2" id="KW-0255">Endonuclease</keyword>
<dbReference type="Proteomes" id="UP000824118">
    <property type="component" value="Unassembled WGS sequence"/>
</dbReference>
<dbReference type="GO" id="GO:0016787">
    <property type="term" value="F:hydrolase activity"/>
    <property type="evidence" value="ECO:0007669"/>
    <property type="project" value="UniProtKB-KW"/>
</dbReference>
<dbReference type="Pfam" id="PF00565">
    <property type="entry name" value="SNase"/>
    <property type="match status" value="1"/>
</dbReference>
<dbReference type="InterPro" id="IPR035437">
    <property type="entry name" value="SNase_OB-fold_sf"/>
</dbReference>
<keyword evidence="4" id="KW-0812">Transmembrane</keyword>
<name>A0A9D1LYR2_9FIRM</name>
<evidence type="ECO:0000256" key="2">
    <source>
        <dbReference type="ARBA" id="ARBA00022759"/>
    </source>
</evidence>